<evidence type="ECO:0008006" key="6">
    <source>
        <dbReference type="Google" id="ProtNLM"/>
    </source>
</evidence>
<dbReference type="SUPFAM" id="SSF50985">
    <property type="entry name" value="RCC1/BLIP-II"/>
    <property type="match status" value="2"/>
</dbReference>
<organism evidence="4 5">
    <name type="scientific">Perkinsus chesapeaki</name>
    <name type="common">Clam parasite</name>
    <name type="synonym">Perkinsus andrewsi</name>
    <dbReference type="NCBI Taxonomy" id="330153"/>
    <lineage>
        <taxon>Eukaryota</taxon>
        <taxon>Sar</taxon>
        <taxon>Alveolata</taxon>
        <taxon>Perkinsozoa</taxon>
        <taxon>Perkinsea</taxon>
        <taxon>Perkinsida</taxon>
        <taxon>Perkinsidae</taxon>
        <taxon>Perkinsus</taxon>
    </lineage>
</organism>
<dbReference type="Gene3D" id="2.130.10.30">
    <property type="entry name" value="Regulator of chromosome condensation 1/beta-lactamase-inhibitor protein II"/>
    <property type="match status" value="2"/>
</dbReference>
<evidence type="ECO:0000256" key="1">
    <source>
        <dbReference type="ARBA" id="ARBA00022737"/>
    </source>
</evidence>
<name>A0A7J6L6A1_PERCH</name>
<evidence type="ECO:0000256" key="2">
    <source>
        <dbReference type="PROSITE-ProRule" id="PRU00235"/>
    </source>
</evidence>
<dbReference type="PANTHER" id="PTHR22870">
    <property type="entry name" value="REGULATOR OF CHROMOSOME CONDENSATION"/>
    <property type="match status" value="1"/>
</dbReference>
<keyword evidence="1" id="KW-0677">Repeat</keyword>
<feature type="repeat" description="RCC1" evidence="2">
    <location>
        <begin position="411"/>
        <end position="481"/>
    </location>
</feature>
<dbReference type="PROSITE" id="PS50012">
    <property type="entry name" value="RCC1_3"/>
    <property type="match status" value="3"/>
</dbReference>
<feature type="repeat" description="RCC1" evidence="2">
    <location>
        <begin position="346"/>
        <end position="410"/>
    </location>
</feature>
<dbReference type="InterPro" id="IPR051210">
    <property type="entry name" value="Ub_ligase/GEF_domain"/>
</dbReference>
<evidence type="ECO:0000313" key="4">
    <source>
        <dbReference type="EMBL" id="KAF4654702.1"/>
    </source>
</evidence>
<dbReference type="EMBL" id="JAAPAO010000711">
    <property type="protein sequence ID" value="KAF4654702.1"/>
    <property type="molecule type" value="Genomic_DNA"/>
</dbReference>
<keyword evidence="5" id="KW-1185">Reference proteome</keyword>
<dbReference type="OrthoDB" id="61110at2759"/>
<comment type="caution">
    <text evidence="4">The sequence shown here is derived from an EMBL/GenBank/DDBJ whole genome shotgun (WGS) entry which is preliminary data.</text>
</comment>
<dbReference type="InterPro" id="IPR009091">
    <property type="entry name" value="RCC1/BLIP-II"/>
</dbReference>
<feature type="region of interest" description="Disordered" evidence="3">
    <location>
        <begin position="736"/>
        <end position="770"/>
    </location>
</feature>
<evidence type="ECO:0000256" key="3">
    <source>
        <dbReference type="SAM" id="MobiDB-lite"/>
    </source>
</evidence>
<sequence>MGQASCTLLSPRCAEHQATIVQLHPDDERRDRLQAPHAEQKLGHYAILSRLWLPGELEELVYRVSGGIFRAEGKLRATLTYKDDETALLSSTDPLIAYPTHLRDRVGFRELIFLGPSIDGDVINTWFDDLSESRDNKGITSRRKDIRRSSTDSLKRYSSVKTLDGQKRVIDAFEFAALSILVSNHISLCDKVELLYKLFDLNSRGDGLSRDEVFLLLRSVLRAILKFHANFENTSAGSITGNDNELHATVGEIFEHFASSKGTLNCLGLCRWILSDPTAVGLLILFSRSDSVILATGNNHRYQCGVGIGDPLTLEGFQTPLLSIDSLKIITIAAKESHSLFLDSNGRVLACGSGFCGILGTGDTRDCTTPTPITFPQEETGADINQACSHPMRIVDIAVGIRHSVAISADGDVYCWGNDDVDQLGLAVEESYHLEKAYDHRTGGTFTFTSRPTMLKVLHRIGIKAKSVSCTNFSTTLLTQDNRMSAFHPSAPKLKSLSFSWGLNSRGQCGTTRGGNNGRSQVGTCVQRAVCLDKHMMPECTVHTIPIPIEVKLEDPEKLRQIADDNSRGNQSDLKDLPGPRITSLSCGVAHVVAVDDNHNAWAWGDNSNQQLALAVTEAYSDRPTVVPSLRGLCEKTVSGGNRTVFMTRPLRVDVNVNGSNATHVRSFTVRAQPLANFCAGPQGPLSVIQSDSVIWFGSTGGGDITELLEDAVGERTPFSNAVVILDYRKTEDAMRKLSNERKQNSPCRTSDATKREDQSNQEADENNQV</sequence>
<dbReference type="Pfam" id="PF13540">
    <property type="entry name" value="RCC1_2"/>
    <property type="match status" value="3"/>
</dbReference>
<dbReference type="InterPro" id="IPR000408">
    <property type="entry name" value="Reg_chr_condens"/>
</dbReference>
<proteinExistence type="predicted"/>
<evidence type="ECO:0000313" key="5">
    <source>
        <dbReference type="Proteomes" id="UP000591131"/>
    </source>
</evidence>
<gene>
    <name evidence="4" type="ORF">FOL47_009835</name>
</gene>
<feature type="repeat" description="RCC1" evidence="2">
    <location>
        <begin position="599"/>
        <end position="650"/>
    </location>
</feature>
<dbReference type="AlphaFoldDB" id="A0A7J6L6A1"/>
<protein>
    <recommendedName>
        <fullName evidence="6">E3 ubiquitin-protein ligase herc2</fullName>
    </recommendedName>
</protein>
<reference evidence="4 5" key="1">
    <citation type="submission" date="2020-04" db="EMBL/GenBank/DDBJ databases">
        <title>Perkinsus chesapeaki whole genome sequence.</title>
        <authorList>
            <person name="Bogema D.R."/>
        </authorList>
    </citation>
    <scope>NUCLEOTIDE SEQUENCE [LARGE SCALE GENOMIC DNA]</scope>
    <source>
        <strain evidence="4">ATCC PRA-425</strain>
    </source>
</reference>
<accession>A0A7J6L6A1</accession>
<dbReference type="PANTHER" id="PTHR22870:SF408">
    <property type="entry name" value="OS09G0560450 PROTEIN"/>
    <property type="match status" value="1"/>
</dbReference>
<dbReference type="Proteomes" id="UP000591131">
    <property type="component" value="Unassembled WGS sequence"/>
</dbReference>